<evidence type="ECO:0000256" key="8">
    <source>
        <dbReference type="SAM" id="Phobius"/>
    </source>
</evidence>
<evidence type="ECO:0000313" key="10">
    <source>
        <dbReference type="Proteomes" id="UP000663827"/>
    </source>
</evidence>
<reference evidence="9" key="1">
    <citation type="submission" date="2021-01" db="EMBL/GenBank/DDBJ databases">
        <authorList>
            <person name="Kaushik A."/>
        </authorList>
    </citation>
    <scope>NUCLEOTIDE SEQUENCE</scope>
    <source>
        <strain evidence="9">AG5</strain>
    </source>
</reference>
<comment type="caution">
    <text evidence="9">The sequence shown here is derived from an EMBL/GenBank/DDBJ whole genome shotgun (WGS) entry which is preliminary data.</text>
</comment>
<dbReference type="Pfam" id="PF06027">
    <property type="entry name" value="SLC35F"/>
    <property type="match status" value="1"/>
</dbReference>
<name>A0A8H3HTB0_9AGAM</name>
<feature type="transmembrane region" description="Helical" evidence="8">
    <location>
        <begin position="478"/>
        <end position="496"/>
    </location>
</feature>
<dbReference type="GO" id="GO:0016020">
    <property type="term" value="C:membrane"/>
    <property type="evidence" value="ECO:0007669"/>
    <property type="project" value="UniProtKB-SubCell"/>
</dbReference>
<feature type="transmembrane region" description="Helical" evidence="8">
    <location>
        <begin position="393"/>
        <end position="412"/>
    </location>
</feature>
<dbReference type="SUPFAM" id="SSF55418">
    <property type="entry name" value="eIF4e-like"/>
    <property type="match status" value="1"/>
</dbReference>
<dbReference type="Pfam" id="PF01652">
    <property type="entry name" value="IF4E"/>
    <property type="match status" value="1"/>
</dbReference>
<keyword evidence="6 8" id="KW-0472">Membrane</keyword>
<keyword evidence="4 8" id="KW-0812">Transmembrane</keyword>
<evidence type="ECO:0000256" key="6">
    <source>
        <dbReference type="ARBA" id="ARBA00023136"/>
    </source>
</evidence>
<dbReference type="InterPro" id="IPR052221">
    <property type="entry name" value="SLC35F_Transporter"/>
</dbReference>
<comment type="similarity">
    <text evidence="2">Belongs to the SLC35F solute transporter family.</text>
</comment>
<feature type="compositionally biased region" description="Low complexity" evidence="7">
    <location>
        <begin position="48"/>
        <end position="62"/>
    </location>
</feature>
<dbReference type="Gene3D" id="3.30.760.10">
    <property type="entry name" value="RNA Cap, Translation Initiation Factor Eif4e"/>
    <property type="match status" value="1"/>
</dbReference>
<evidence type="ECO:0000256" key="7">
    <source>
        <dbReference type="SAM" id="MobiDB-lite"/>
    </source>
</evidence>
<feature type="region of interest" description="Disordered" evidence="7">
    <location>
        <begin position="1"/>
        <end position="94"/>
    </location>
</feature>
<dbReference type="PANTHER" id="PTHR14233">
    <property type="entry name" value="DUF914-RELATED"/>
    <property type="match status" value="1"/>
</dbReference>
<dbReference type="Proteomes" id="UP000663827">
    <property type="component" value="Unassembled WGS sequence"/>
</dbReference>
<feature type="compositionally biased region" description="Polar residues" evidence="7">
    <location>
        <begin position="308"/>
        <end position="322"/>
    </location>
</feature>
<sequence>MAGNPGYFSNHSQTRLTTNTSGNNNNSSPVSTPTSSGPNGNSQVGANSRSRSTSSAAPSSAVRSKHFSLSVTGAEKPSAEKGRGTSVDRAGNGAGLPAVHPLKFTWVIWFHQRQNRTPQTLINYEEGIKRVTAFSSVESFWSIFTHLNPPSNLQPTTDYLIFHSGVQRPVWEDPMNVKGGKWSIRLRKGVADRLWEDLILALIGDQFEDEDEVCGCVLSVRIQEDIISIWNKDESNSQVLNRIRETARRVLNLPPSALFEYKSHNESLQDKGSFRKLPANDRVVMNAQEPIQSELARSHSISSSVKSRNLSQPDAQVEAQQTVEHHETRPPLDYSSFSAFWASVATRIRSVFTRRFILALLGGQLVSICITCTSVTTTELVGRGWALPTTQTFFLYFSLFIVYTPYTIYKYGFKGWGNVVIRDGWKYFILAACDVEGNFLVVKAYEFTNLLSCMLLNSWAIPTCAFFAWLYMRPKYHWTQLIGILICVGGMGMLIASDHLTGTGQYPASSMVKGDLFMLAGATLYGFTNATEEFFVRHRPLYEVVGQLGMYGMIINAIQASALEHDGMRNANWNGRVIGLLAAYTAAMFILYTTAPLIYRAASSVYYNLSLLSSNFYGLLFALGLYHHRPYWLYFIAFVVIIVGLVSYFWHSTPEEQGKLDPQKPDYVQRKPEPISSSDVPV</sequence>
<feature type="transmembrane region" description="Helical" evidence="8">
    <location>
        <begin position="356"/>
        <end position="381"/>
    </location>
</feature>
<evidence type="ECO:0000256" key="5">
    <source>
        <dbReference type="ARBA" id="ARBA00022989"/>
    </source>
</evidence>
<dbReference type="PANTHER" id="PTHR14233:SF4">
    <property type="entry name" value="SOLUTE CARRIER FAMILY 35 MEMBER F2"/>
    <property type="match status" value="1"/>
</dbReference>
<dbReference type="InterPro" id="IPR001040">
    <property type="entry name" value="TIF_eIF_4E"/>
</dbReference>
<evidence type="ECO:0000256" key="3">
    <source>
        <dbReference type="ARBA" id="ARBA00022448"/>
    </source>
</evidence>
<protein>
    <submittedName>
        <fullName evidence="9">Uncharacterized protein</fullName>
    </submittedName>
</protein>
<dbReference type="AlphaFoldDB" id="A0A8H3HTB0"/>
<dbReference type="GO" id="GO:0003743">
    <property type="term" value="F:translation initiation factor activity"/>
    <property type="evidence" value="ECO:0007669"/>
    <property type="project" value="InterPro"/>
</dbReference>
<evidence type="ECO:0000256" key="2">
    <source>
        <dbReference type="ARBA" id="ARBA00007863"/>
    </source>
</evidence>
<accession>A0A8H3HTB0</accession>
<dbReference type="GO" id="GO:0003723">
    <property type="term" value="F:RNA binding"/>
    <property type="evidence" value="ECO:0007669"/>
    <property type="project" value="InterPro"/>
</dbReference>
<organism evidence="9 10">
    <name type="scientific">Rhizoctonia solani</name>
    <dbReference type="NCBI Taxonomy" id="456999"/>
    <lineage>
        <taxon>Eukaryota</taxon>
        <taxon>Fungi</taxon>
        <taxon>Dikarya</taxon>
        <taxon>Basidiomycota</taxon>
        <taxon>Agaricomycotina</taxon>
        <taxon>Agaricomycetes</taxon>
        <taxon>Cantharellales</taxon>
        <taxon>Ceratobasidiaceae</taxon>
        <taxon>Rhizoctonia</taxon>
    </lineage>
</organism>
<comment type="subcellular location">
    <subcellularLocation>
        <location evidence="1">Membrane</location>
        <topology evidence="1">Multi-pass membrane protein</topology>
    </subcellularLocation>
</comment>
<feature type="region of interest" description="Disordered" evidence="7">
    <location>
        <begin position="656"/>
        <end position="682"/>
    </location>
</feature>
<feature type="transmembrane region" description="Helical" evidence="8">
    <location>
        <begin position="605"/>
        <end position="626"/>
    </location>
</feature>
<dbReference type="InterPro" id="IPR009262">
    <property type="entry name" value="SLC35_F1/F2/F6"/>
</dbReference>
<feature type="transmembrane region" description="Helical" evidence="8">
    <location>
        <begin position="577"/>
        <end position="599"/>
    </location>
</feature>
<keyword evidence="3" id="KW-0813">Transport</keyword>
<feature type="compositionally biased region" description="Low complexity" evidence="7">
    <location>
        <begin position="17"/>
        <end position="40"/>
    </location>
</feature>
<feature type="compositionally biased region" description="Basic and acidic residues" evidence="7">
    <location>
        <begin position="656"/>
        <end position="673"/>
    </location>
</feature>
<evidence type="ECO:0000256" key="1">
    <source>
        <dbReference type="ARBA" id="ARBA00004141"/>
    </source>
</evidence>
<dbReference type="GO" id="GO:0022857">
    <property type="term" value="F:transmembrane transporter activity"/>
    <property type="evidence" value="ECO:0007669"/>
    <property type="project" value="InterPro"/>
</dbReference>
<evidence type="ECO:0000313" key="9">
    <source>
        <dbReference type="EMBL" id="CAE7223348.1"/>
    </source>
</evidence>
<proteinExistence type="inferred from homology"/>
<evidence type="ECO:0000256" key="4">
    <source>
        <dbReference type="ARBA" id="ARBA00022692"/>
    </source>
</evidence>
<dbReference type="InterPro" id="IPR023398">
    <property type="entry name" value="TIF_eIF4e-like"/>
</dbReference>
<feature type="compositionally biased region" description="Polar residues" evidence="7">
    <location>
        <begin position="7"/>
        <end position="16"/>
    </location>
</feature>
<keyword evidence="5 8" id="KW-1133">Transmembrane helix</keyword>
<feature type="transmembrane region" description="Helical" evidence="8">
    <location>
        <begin position="631"/>
        <end position="650"/>
    </location>
</feature>
<gene>
    <name evidence="9" type="ORF">RDB_LOCUS170098</name>
</gene>
<feature type="transmembrane region" description="Helical" evidence="8">
    <location>
        <begin position="454"/>
        <end position="472"/>
    </location>
</feature>
<feature type="region of interest" description="Disordered" evidence="7">
    <location>
        <begin position="304"/>
        <end position="329"/>
    </location>
</feature>
<dbReference type="EMBL" id="CAJNJQ010006160">
    <property type="protein sequence ID" value="CAE7223348.1"/>
    <property type="molecule type" value="Genomic_DNA"/>
</dbReference>